<sequence>MQMFGKGMYCSRHHEGCVVSAAVTNLCPNKPHGALLSLQIGQTGDSYVQCQQFSFPGDATLNEPFTPRSVTSPLGRLSCLSEFFES</sequence>
<evidence type="ECO:0000313" key="2">
    <source>
        <dbReference type="Proteomes" id="UP000076632"/>
    </source>
</evidence>
<dbReference type="AlphaFoldDB" id="A0A165FE08"/>
<keyword evidence="2" id="KW-1185">Reference proteome</keyword>
<accession>A0A165FE08</accession>
<dbReference type="InParanoid" id="A0A165FE08"/>
<name>A0A165FE08_XYLHT</name>
<dbReference type="GeneID" id="28894704"/>
<reference evidence="1 2" key="1">
    <citation type="journal article" date="2016" name="Fungal Biol.">
        <title>The genome of Xylona heveae provides a window into fungal endophytism.</title>
        <authorList>
            <person name="Gazis R."/>
            <person name="Kuo A."/>
            <person name="Riley R."/>
            <person name="LaButti K."/>
            <person name="Lipzen A."/>
            <person name="Lin J."/>
            <person name="Amirebrahimi M."/>
            <person name="Hesse C.N."/>
            <person name="Spatafora J.W."/>
            <person name="Henrissat B."/>
            <person name="Hainaut M."/>
            <person name="Grigoriev I.V."/>
            <person name="Hibbett D.S."/>
        </authorList>
    </citation>
    <scope>NUCLEOTIDE SEQUENCE [LARGE SCALE GENOMIC DNA]</scope>
    <source>
        <strain evidence="1 2">TC161</strain>
    </source>
</reference>
<dbReference type="RefSeq" id="XP_018186423.1">
    <property type="nucleotide sequence ID" value="XM_018329567.1"/>
</dbReference>
<organism evidence="1 2">
    <name type="scientific">Xylona heveae (strain CBS 132557 / TC161)</name>
    <dbReference type="NCBI Taxonomy" id="1328760"/>
    <lineage>
        <taxon>Eukaryota</taxon>
        <taxon>Fungi</taxon>
        <taxon>Dikarya</taxon>
        <taxon>Ascomycota</taxon>
        <taxon>Pezizomycotina</taxon>
        <taxon>Xylonomycetes</taxon>
        <taxon>Xylonales</taxon>
        <taxon>Xylonaceae</taxon>
        <taxon>Xylona</taxon>
    </lineage>
</organism>
<gene>
    <name evidence="1" type="ORF">L228DRAFT_180851</name>
</gene>
<dbReference type="Proteomes" id="UP000076632">
    <property type="component" value="Unassembled WGS sequence"/>
</dbReference>
<proteinExistence type="predicted"/>
<protein>
    <submittedName>
        <fullName evidence="1">Uncharacterized protein</fullName>
    </submittedName>
</protein>
<evidence type="ECO:0000313" key="1">
    <source>
        <dbReference type="EMBL" id="KZF20868.1"/>
    </source>
</evidence>
<dbReference type="EMBL" id="KV407462">
    <property type="protein sequence ID" value="KZF20868.1"/>
    <property type="molecule type" value="Genomic_DNA"/>
</dbReference>